<dbReference type="EMBL" id="GBRH01198697">
    <property type="protein sequence ID" value="JAD99198.1"/>
    <property type="molecule type" value="Transcribed_RNA"/>
</dbReference>
<accession>A0A0A9EJN0</accession>
<sequence length="40" mass="4051">MHSPVRSPAALACARRSPTSLSTAMASLGTSLATCTVCRS</sequence>
<evidence type="ECO:0000313" key="1">
    <source>
        <dbReference type="EMBL" id="JAD99198.1"/>
    </source>
</evidence>
<reference evidence="1" key="2">
    <citation type="journal article" date="2015" name="Data Brief">
        <title>Shoot transcriptome of the giant reed, Arundo donax.</title>
        <authorList>
            <person name="Barrero R.A."/>
            <person name="Guerrero F.D."/>
            <person name="Moolhuijzen P."/>
            <person name="Goolsby J.A."/>
            <person name="Tidwell J."/>
            <person name="Bellgard S.E."/>
            <person name="Bellgard M.I."/>
        </authorList>
    </citation>
    <scope>NUCLEOTIDE SEQUENCE</scope>
    <source>
        <tissue evidence="1">Shoot tissue taken approximately 20 cm above the soil surface</tissue>
    </source>
</reference>
<dbReference type="AlphaFoldDB" id="A0A0A9EJN0"/>
<name>A0A0A9EJN0_ARUDO</name>
<protein>
    <submittedName>
        <fullName evidence="1">Uncharacterized protein</fullName>
    </submittedName>
</protein>
<organism evidence="1">
    <name type="scientific">Arundo donax</name>
    <name type="common">Giant reed</name>
    <name type="synonym">Donax arundinaceus</name>
    <dbReference type="NCBI Taxonomy" id="35708"/>
    <lineage>
        <taxon>Eukaryota</taxon>
        <taxon>Viridiplantae</taxon>
        <taxon>Streptophyta</taxon>
        <taxon>Embryophyta</taxon>
        <taxon>Tracheophyta</taxon>
        <taxon>Spermatophyta</taxon>
        <taxon>Magnoliopsida</taxon>
        <taxon>Liliopsida</taxon>
        <taxon>Poales</taxon>
        <taxon>Poaceae</taxon>
        <taxon>PACMAD clade</taxon>
        <taxon>Arundinoideae</taxon>
        <taxon>Arundineae</taxon>
        <taxon>Arundo</taxon>
    </lineage>
</organism>
<proteinExistence type="predicted"/>
<reference evidence="1" key="1">
    <citation type="submission" date="2014-09" db="EMBL/GenBank/DDBJ databases">
        <authorList>
            <person name="Magalhaes I.L.F."/>
            <person name="Oliveira U."/>
            <person name="Santos F.R."/>
            <person name="Vidigal T.H.D.A."/>
            <person name="Brescovit A.D."/>
            <person name="Santos A.J."/>
        </authorList>
    </citation>
    <scope>NUCLEOTIDE SEQUENCE</scope>
    <source>
        <tissue evidence="1">Shoot tissue taken approximately 20 cm above the soil surface</tissue>
    </source>
</reference>